<reference evidence="4" key="1">
    <citation type="submission" date="2020-05" db="EMBL/GenBank/DDBJ databases">
        <authorList>
            <person name="Chiriac C."/>
            <person name="Salcher M."/>
            <person name="Ghai R."/>
            <person name="Kavagutti S V."/>
        </authorList>
    </citation>
    <scope>NUCLEOTIDE SEQUENCE</scope>
</reference>
<feature type="domain" description="Thioesterase" evidence="3">
    <location>
        <begin position="53"/>
        <end position="127"/>
    </location>
</feature>
<name>A0A6J7I6W7_9ZZZZ</name>
<dbReference type="Pfam" id="PF03061">
    <property type="entry name" value="4HBT"/>
    <property type="match status" value="1"/>
</dbReference>
<proteinExistence type="predicted"/>
<dbReference type="CDD" id="cd03443">
    <property type="entry name" value="PaaI_thioesterase"/>
    <property type="match status" value="1"/>
</dbReference>
<dbReference type="NCBIfam" id="TIGR00369">
    <property type="entry name" value="unchar_dom_1"/>
    <property type="match status" value="1"/>
</dbReference>
<accession>A0A6J7I6W7</accession>
<evidence type="ECO:0000259" key="3">
    <source>
        <dbReference type="Pfam" id="PF03061"/>
    </source>
</evidence>
<dbReference type="InterPro" id="IPR052723">
    <property type="entry name" value="Acyl-CoA_thioesterase_PaaI"/>
</dbReference>
<evidence type="ECO:0000313" key="4">
    <source>
        <dbReference type="EMBL" id="CAB4926708.1"/>
    </source>
</evidence>
<dbReference type="Gene3D" id="3.10.129.10">
    <property type="entry name" value="Hotdog Thioesterase"/>
    <property type="match status" value="1"/>
</dbReference>
<feature type="region of interest" description="Disordered" evidence="2">
    <location>
        <begin position="152"/>
        <end position="190"/>
    </location>
</feature>
<dbReference type="EMBL" id="CAFBMQ010000308">
    <property type="protein sequence ID" value="CAB4926708.1"/>
    <property type="molecule type" value="Genomic_DNA"/>
</dbReference>
<dbReference type="InterPro" id="IPR003736">
    <property type="entry name" value="PAAI_dom"/>
</dbReference>
<dbReference type="GO" id="GO:0016289">
    <property type="term" value="F:acyl-CoA hydrolase activity"/>
    <property type="evidence" value="ECO:0007669"/>
    <property type="project" value="TreeGrafter"/>
</dbReference>
<keyword evidence="1" id="KW-0378">Hydrolase</keyword>
<evidence type="ECO:0000256" key="1">
    <source>
        <dbReference type="ARBA" id="ARBA00022801"/>
    </source>
</evidence>
<evidence type="ECO:0000256" key="2">
    <source>
        <dbReference type="SAM" id="MobiDB-lite"/>
    </source>
</evidence>
<feature type="compositionally biased region" description="Pro residues" evidence="2">
    <location>
        <begin position="170"/>
        <end position="190"/>
    </location>
</feature>
<dbReference type="InterPro" id="IPR006683">
    <property type="entry name" value="Thioestr_dom"/>
</dbReference>
<sequence>MTDVPEPDISPELFAALAADPLAAQLGITLEQVSPGYARATMTVGPAHLNAAGTAHGGATMALLDVVHAAVSNSHGTLAVAQDVHTEFLAPGRPGDLLTAVGTEVHRSARTAVYRIEATAGDGRLVATALARVFRLGTPWALPGDDEVVAMGAPPPVPPTMQISAVETPLPTPGPGTNPSGPTPAPDELQ</sequence>
<gene>
    <name evidence="4" type="ORF">UFOPK3609_01711</name>
</gene>
<dbReference type="SUPFAM" id="SSF54637">
    <property type="entry name" value="Thioesterase/thiol ester dehydrase-isomerase"/>
    <property type="match status" value="1"/>
</dbReference>
<dbReference type="PANTHER" id="PTHR42856">
    <property type="entry name" value="ACYL-COENZYME A THIOESTERASE PAAI"/>
    <property type="match status" value="1"/>
</dbReference>
<dbReference type="PANTHER" id="PTHR42856:SF1">
    <property type="entry name" value="ACYL-COENZYME A THIOESTERASE PAAI"/>
    <property type="match status" value="1"/>
</dbReference>
<organism evidence="4">
    <name type="scientific">freshwater metagenome</name>
    <dbReference type="NCBI Taxonomy" id="449393"/>
    <lineage>
        <taxon>unclassified sequences</taxon>
        <taxon>metagenomes</taxon>
        <taxon>ecological metagenomes</taxon>
    </lineage>
</organism>
<dbReference type="InterPro" id="IPR029069">
    <property type="entry name" value="HotDog_dom_sf"/>
</dbReference>
<dbReference type="AlphaFoldDB" id="A0A6J7I6W7"/>
<protein>
    <submittedName>
        <fullName evidence="4">Unannotated protein</fullName>
    </submittedName>
</protein>